<dbReference type="EMBL" id="UYJE01003894">
    <property type="protein sequence ID" value="VDI23233.1"/>
    <property type="molecule type" value="Genomic_DNA"/>
</dbReference>
<comment type="caution">
    <text evidence="4">The sequence shown here is derived from an EMBL/GenBank/DDBJ whole genome shotgun (WGS) entry which is preliminary data.</text>
</comment>
<dbReference type="InterPro" id="IPR001130">
    <property type="entry name" value="TatD-like"/>
</dbReference>
<feature type="compositionally biased region" description="Acidic residues" evidence="3">
    <location>
        <begin position="1964"/>
        <end position="1974"/>
    </location>
</feature>
<organism evidence="4 5">
    <name type="scientific">Mytilus galloprovincialis</name>
    <name type="common">Mediterranean mussel</name>
    <dbReference type="NCBI Taxonomy" id="29158"/>
    <lineage>
        <taxon>Eukaryota</taxon>
        <taxon>Metazoa</taxon>
        <taxon>Spiralia</taxon>
        <taxon>Lophotrochozoa</taxon>
        <taxon>Mollusca</taxon>
        <taxon>Bivalvia</taxon>
        <taxon>Autobranchia</taxon>
        <taxon>Pteriomorphia</taxon>
        <taxon>Mytilida</taxon>
        <taxon>Mytiloidea</taxon>
        <taxon>Mytilidae</taxon>
        <taxon>Mytilinae</taxon>
        <taxon>Mytilus</taxon>
    </lineage>
</organism>
<feature type="compositionally biased region" description="Polar residues" evidence="3">
    <location>
        <begin position="448"/>
        <end position="476"/>
    </location>
</feature>
<protein>
    <submittedName>
        <fullName evidence="4">TatD DNase family protein</fullName>
        <ecNumber evidence="4">3.1.21.-</ecNumber>
    </submittedName>
</protein>
<dbReference type="SUPFAM" id="SSF51556">
    <property type="entry name" value="Metallo-dependent hydrolases"/>
    <property type="match status" value="1"/>
</dbReference>
<evidence type="ECO:0000256" key="3">
    <source>
        <dbReference type="SAM" id="MobiDB-lite"/>
    </source>
</evidence>
<dbReference type="InterPro" id="IPR018228">
    <property type="entry name" value="DNase_TatD-rel_CS"/>
</dbReference>
<feature type="compositionally biased region" description="Basic and acidic residues" evidence="3">
    <location>
        <begin position="210"/>
        <end position="250"/>
    </location>
</feature>
<feature type="compositionally biased region" description="Basic and acidic residues" evidence="3">
    <location>
        <begin position="295"/>
        <end position="332"/>
    </location>
</feature>
<keyword evidence="2 4" id="KW-0378">Hydrolase</keyword>
<proteinExistence type="inferred from homology"/>
<gene>
    <name evidence="4" type="ORF">MGAL_10B063187</name>
</gene>
<feature type="compositionally biased region" description="Polar residues" evidence="3">
    <location>
        <begin position="64"/>
        <end position="74"/>
    </location>
</feature>
<feature type="region of interest" description="Disordered" evidence="3">
    <location>
        <begin position="1801"/>
        <end position="1836"/>
    </location>
</feature>
<dbReference type="Gene3D" id="3.20.20.140">
    <property type="entry name" value="Metal-dependent hydrolases"/>
    <property type="match status" value="1"/>
</dbReference>
<feature type="compositionally biased region" description="Polar residues" evidence="3">
    <location>
        <begin position="511"/>
        <end position="575"/>
    </location>
</feature>
<feature type="compositionally biased region" description="Polar residues" evidence="3">
    <location>
        <begin position="2093"/>
        <end position="2133"/>
    </location>
</feature>
<feature type="compositionally biased region" description="Basic and acidic residues" evidence="3">
    <location>
        <begin position="1417"/>
        <end position="1436"/>
    </location>
</feature>
<feature type="compositionally biased region" description="Basic and acidic residues" evidence="3">
    <location>
        <begin position="1894"/>
        <end position="1914"/>
    </location>
</feature>
<feature type="compositionally biased region" description="Basic and acidic residues" evidence="3">
    <location>
        <begin position="492"/>
        <end position="506"/>
    </location>
</feature>
<feature type="region of interest" description="Disordered" evidence="3">
    <location>
        <begin position="1412"/>
        <end position="1438"/>
    </location>
</feature>
<dbReference type="PROSITE" id="PS01137">
    <property type="entry name" value="TATD_1"/>
    <property type="match status" value="1"/>
</dbReference>
<feature type="region of interest" description="Disordered" evidence="3">
    <location>
        <begin position="2093"/>
        <end position="2148"/>
    </location>
</feature>
<feature type="compositionally biased region" description="Basic and acidic residues" evidence="3">
    <location>
        <begin position="259"/>
        <end position="288"/>
    </location>
</feature>
<feature type="region of interest" description="Disordered" evidence="3">
    <location>
        <begin position="49"/>
        <end position="74"/>
    </location>
</feature>
<reference evidence="4" key="1">
    <citation type="submission" date="2018-11" db="EMBL/GenBank/DDBJ databases">
        <authorList>
            <person name="Alioto T."/>
            <person name="Alioto T."/>
        </authorList>
    </citation>
    <scope>NUCLEOTIDE SEQUENCE</scope>
</reference>
<dbReference type="PROSITE" id="PS01091">
    <property type="entry name" value="TATD_3"/>
    <property type="match status" value="1"/>
</dbReference>
<comment type="similarity">
    <text evidence="1">Belongs to the metallo-dependent hydrolases superfamily. TatD-type hydrolase family.</text>
</comment>
<accession>A0A8B6DRJ7</accession>
<dbReference type="PANTHER" id="PTHR46363:SF1">
    <property type="entry name" value="DEOXYRIBONUCLEASE TATDN2-RELATED"/>
    <property type="match status" value="1"/>
</dbReference>
<dbReference type="EC" id="3.1.21.-" evidence="4"/>
<name>A0A8B6DRJ7_MYTGA</name>
<feature type="compositionally biased region" description="Polar residues" evidence="3">
    <location>
        <begin position="1563"/>
        <end position="1575"/>
    </location>
</feature>
<dbReference type="Pfam" id="PF01026">
    <property type="entry name" value="TatD_DNase"/>
    <property type="match status" value="1"/>
</dbReference>
<dbReference type="Proteomes" id="UP000596742">
    <property type="component" value="Unassembled WGS sequence"/>
</dbReference>
<dbReference type="FunFam" id="3.20.20.140:FF:000027">
    <property type="entry name" value="putative deoxyribonuclease TATDN2"/>
    <property type="match status" value="1"/>
</dbReference>
<feature type="region of interest" description="Disordered" evidence="3">
    <location>
        <begin position="1520"/>
        <end position="1543"/>
    </location>
</feature>
<feature type="compositionally biased region" description="Basic residues" evidence="3">
    <location>
        <begin position="1928"/>
        <end position="1942"/>
    </location>
</feature>
<feature type="compositionally biased region" description="Basic and acidic residues" evidence="3">
    <location>
        <begin position="150"/>
        <end position="198"/>
    </location>
</feature>
<evidence type="ECO:0000313" key="4">
    <source>
        <dbReference type="EMBL" id="VDI23233.1"/>
    </source>
</evidence>
<feature type="compositionally biased region" description="Basic and acidic residues" evidence="3">
    <location>
        <begin position="431"/>
        <end position="447"/>
    </location>
</feature>
<sequence length="2484" mass="284216">MASLGRKRTVGGGCARIFQRSIKEMGSVEKQLHICHSKSDYTLNPEHHETLQSNEMSSEKLRLTSPSKDSMNLKQSVSQISVSQIESMTETQHASCKEMTQGSLHTLDTDLTCEKQLNLNKDMITEKQHNLKTQDKQHCLITEVIHEKDHHIREKTPDKHHCPSREITPDKQHCPSRESTPDKQHFSSREIKPDKLCPSRELTPNKQHFPSREVMEAKHCPSRELTPDRHHCPRREITPDKHCPSRELTPDKQCPSREITPDKHCPSREITSDKHHCPSREITPDKQHNPSRGLTPDKQHCSSREITPDEKHCPSGELTPDKHQHPSREITPEKQVQQTSCKEVKPELLTSENNNMQSIKIELPEEAKVAHGRTFQTTPIRNSDYQFKPYNNLPKAVTPPRFLKFKEMQEHFNKKKMSSDENNNNMPLTRKQTDFSHRKSPEVDNQKSSDPPNSQLNRTSSHNFSHQYKNRYQQNNSHRETNHNEFQSNHNRPKDYRQRGDHDRIHRGVYGNTQHAQRGTYGNAQRGTYGNAQRGTYANAQRGTSGNTHRGAHANTQSGTSGNTHRGAYANTQRGTFGKTCIGSKKELQYPNNSIQSRNTEYGVSPLVHCNKESGQSEDWSTELLNLSDWNSDNMMEEHINNSEVGSSEKDTWEVEDVNSKVQADDRSSENEKWEEELVNAKVQAADIEIPQPEIKRTYSGPTRENWHIETIEKKEVLYHENQNENFEKIVTEKWIPDTCNYPEKDPSSHGNNCQDLKKAVESISALEVTVKNRDSIEQDGVENRIGNDSEICSIEGLNNTCTGTVDLFVIDKSDCKFRREHIESKVDMNSLQTEYDKRNENLIQTELTENVDHNIIEKEHVECVESENMEDNVKHSLDAVTSARDSGVTEFNLVESSTSSQINDIEPHNEYINELTLICTDHEQESNEIGYSLEIQKYEGNCVGEIFQMTMAENEEVEKLEIHHQTLSDLVETDHEHENVSVIDEPFETEQEKSEIDTDLFCKTDEIKQVVNNIEGCGKGKLCENFRDDLELSDISRNNETSDLGQSYKTFEMSDISECESVKIFPEVFSDSSIESNKESELSSHHVGTDNKDLSALNKQDSQKAVNKHCTQVRTREEFESDVSAHGDIYDTLIKQKVKDIKSDNSCKIGTQTSDIDEALKWLPSHNIIDLPTLEQNKRSHSTLSSPYMQIKELVQHYKHKECERNLLLEEQKQWRCQLDVDDKTSNVNRVPMIGRGIVTVASDPHSLVRQEEDWESDLFLVDQCITSDQSLTEEESTSDVFQVQDHRSACIQREKPLNVGLTEETVRPKLSPVPVSHSYLTVKKCQAQQTPLPYHVQKPDNYHTQQVSPNLPELESEGVKKPSYIKSFIPKFARGRGCLSPDFQCNLNKFINVEDKKVLQQGRGFNVKNQFDLQSNEKKDRVNPSNRKENKSPEDWESSLINVDSLNKNQENLYTDNLFEKISATDQQIDFNPLIQETCKAPQTIINQNFIDEHLGHLNVECDSASLSSMPQCELLSPKSQSTLSGVPTMSDYENSESGQMDVNKNDIEDEIVDGCFTENTTQDDSQVQNDQHISTHDTGDFVNSNVDGCNKIKEESHSKQNTDENDVDPHYMSYFYPDLSSCNCHPSVQQYWVWHTCMCQIPRLCEIRTCQDYWLQYPFEDMEGIYHTVPIPDVNNNKRSASKDQKSKEHDNYTHMHAHMKESGDENTILPPGLACPPRKVIYPVGMIPQMPFKGVPPPPSKQIWDRMHSAPMISHCRMSYRGPQPRPQDVPVHMVQGSQSSRTVISPIVCAQGFYHGLTSPKNNQNTHSKQKYRHKSEMENGEQNDSGVVVEGSPGFIGPILPGDVKLKPSRDKLSPLSAIRTLLGKDNDTPRKRLVDYSYSETEESEDDRSRSSQGEKRLKEGKEDVIQVHDSNSEEENSYRLKTHLRKNHVHSKHLPNRESSQKTKTWKSSHVKTEVQEVENTDDSDDGSSKFQDCSSTISNYQILQTVLNQKFPKNHRTKKAVVDNDLLDLTDDGSEIISVASQESSERDVKPKKHDQKTTFWQSPDSCNDSPLTGFSMMFPPYTYPGWVSQEMIAAGYTPPSPNIGNKSHLSNESSPAEFLSRQNAASPADSGISQTPEKYSQSHSHTEENEDSTIKRGSLSMRGMTARMRFLNNSKLMDNEKTFKDRLAMYPKKGRNETDSDSQSQSSWTFNWKIRFMENCRRHHGNYIDSHCHLDFLFTRTEFGGTWSKFKEVNSDTMPPNFEGCVAVFCHPSSFRSDGLWNEIAKEKDVWITFGCHPKNATEFTDRTEINLKFCLMNHKVVALGEIGLDYSGIFEKHKEVQQIVFRKQIQIALDMNKPLVIHCRDAEQDALAILEEMVPKNYKIHCHCFTGNYESAKKWMDMFPNLFIGLTPLVTYKSATSTHEVARFIPLERLLLETDAPYFIPRKCPRKEFPHSHPGMAITVAEEVSYIKRCPISEVLYSCRQNTKLMYGI</sequence>
<dbReference type="OrthoDB" id="9980814at2759"/>
<dbReference type="GO" id="GO:0016788">
    <property type="term" value="F:hydrolase activity, acting on ester bonds"/>
    <property type="evidence" value="ECO:0007669"/>
    <property type="project" value="InterPro"/>
</dbReference>
<feature type="region of interest" description="Disordered" evidence="3">
    <location>
        <begin position="150"/>
        <end position="350"/>
    </location>
</feature>
<evidence type="ECO:0000256" key="2">
    <source>
        <dbReference type="ARBA" id="ARBA00022801"/>
    </source>
</evidence>
<feature type="region of interest" description="Disordered" evidence="3">
    <location>
        <begin position="1874"/>
        <end position="1980"/>
    </location>
</feature>
<evidence type="ECO:0000256" key="1">
    <source>
        <dbReference type="ARBA" id="ARBA00009275"/>
    </source>
</evidence>
<evidence type="ECO:0000313" key="5">
    <source>
        <dbReference type="Proteomes" id="UP000596742"/>
    </source>
</evidence>
<keyword evidence="5" id="KW-1185">Reference proteome</keyword>
<feature type="region of interest" description="Disordered" evidence="3">
    <location>
        <begin position="413"/>
        <end position="576"/>
    </location>
</feature>
<dbReference type="CDD" id="cd01310">
    <property type="entry name" value="TatD_DNAse"/>
    <property type="match status" value="1"/>
</dbReference>
<dbReference type="PANTHER" id="PTHR46363">
    <property type="entry name" value="DEOXYRIBONUCLEASE TATDN2-RELATED"/>
    <property type="match status" value="1"/>
</dbReference>
<dbReference type="InterPro" id="IPR032466">
    <property type="entry name" value="Metal_Hydrolase"/>
</dbReference>
<feature type="region of interest" description="Disordered" evidence="3">
    <location>
        <begin position="1563"/>
        <end position="1587"/>
    </location>
</feature>
<feature type="region of interest" description="Disordered" evidence="3">
    <location>
        <begin position="2031"/>
        <end position="2054"/>
    </location>
</feature>